<dbReference type="Gene3D" id="3.40.640.10">
    <property type="entry name" value="Type I PLP-dependent aspartate aminotransferase-like (Major domain)"/>
    <property type="match status" value="1"/>
</dbReference>
<dbReference type="Pfam" id="PF01041">
    <property type="entry name" value="DegT_DnrJ_EryC1"/>
    <property type="match status" value="1"/>
</dbReference>
<accession>X1TSB1</accession>
<gene>
    <name evidence="3" type="ORF">S12H4_41653</name>
</gene>
<evidence type="ECO:0000256" key="2">
    <source>
        <dbReference type="ARBA" id="ARBA00037999"/>
    </source>
</evidence>
<dbReference type="PANTHER" id="PTHR30244:SF36">
    <property type="entry name" value="3-OXO-GLUCOSE-6-PHOSPHATE:GLUTAMATE AMINOTRANSFERASE"/>
    <property type="match status" value="1"/>
</dbReference>
<dbReference type="EMBL" id="BARW01025405">
    <property type="protein sequence ID" value="GAJ08223.1"/>
    <property type="molecule type" value="Genomic_DNA"/>
</dbReference>
<dbReference type="InterPro" id="IPR015424">
    <property type="entry name" value="PyrdxlP-dep_Trfase"/>
</dbReference>
<organism evidence="3">
    <name type="scientific">marine sediment metagenome</name>
    <dbReference type="NCBI Taxonomy" id="412755"/>
    <lineage>
        <taxon>unclassified sequences</taxon>
        <taxon>metagenomes</taxon>
        <taxon>ecological metagenomes</taxon>
    </lineage>
</organism>
<comment type="caution">
    <text evidence="3">The sequence shown here is derived from an EMBL/GenBank/DDBJ whole genome shotgun (WGS) entry which is preliminary data.</text>
</comment>
<protein>
    <recommendedName>
        <fullName evidence="4">Erythromycin biosynthesis sensory transduction protein eryC1</fullName>
    </recommendedName>
</protein>
<keyword evidence="1" id="KW-0663">Pyridoxal phosphate</keyword>
<feature type="non-terminal residue" evidence="3">
    <location>
        <position position="261"/>
    </location>
</feature>
<dbReference type="GO" id="GO:0008483">
    <property type="term" value="F:transaminase activity"/>
    <property type="evidence" value="ECO:0007669"/>
    <property type="project" value="TreeGrafter"/>
</dbReference>
<dbReference type="InterPro" id="IPR015422">
    <property type="entry name" value="PyrdxlP-dep_Trfase_small"/>
</dbReference>
<sequence>IKKRYKINSKTGQPANRLTGKLVKALVPVHLYGQPVDLDPILKLANKYNLKVIEDAAQAHGAEYNGALRLPRLCLTTDKGRRVGSIGDVGCFSFYPGKNLGAYGDGGMVVTNDEEVANKIRCLRDHGRREKYEHLMVGYNYRLDGLQAAILRVKLKYLEEWNEKRRKNASIYSKLLKDLDVTTPYKEEYAKHVYHLYVVRIKKRDAVYKSLQNKGIACGIHYPLPLHLQRAYHSLGYKKGDFPVAEECAKEVISLPIYPEL</sequence>
<evidence type="ECO:0000256" key="1">
    <source>
        <dbReference type="ARBA" id="ARBA00022898"/>
    </source>
</evidence>
<name>X1TSB1_9ZZZZ</name>
<comment type="similarity">
    <text evidence="2">Belongs to the DegT/DnrJ/EryC1 family.</text>
</comment>
<dbReference type="Gene3D" id="3.90.1150.10">
    <property type="entry name" value="Aspartate Aminotransferase, domain 1"/>
    <property type="match status" value="1"/>
</dbReference>
<evidence type="ECO:0000313" key="3">
    <source>
        <dbReference type="EMBL" id="GAJ08223.1"/>
    </source>
</evidence>
<dbReference type="InterPro" id="IPR015421">
    <property type="entry name" value="PyrdxlP-dep_Trfase_major"/>
</dbReference>
<dbReference type="GO" id="GO:0030170">
    <property type="term" value="F:pyridoxal phosphate binding"/>
    <property type="evidence" value="ECO:0007669"/>
    <property type="project" value="TreeGrafter"/>
</dbReference>
<proteinExistence type="inferred from homology"/>
<dbReference type="PANTHER" id="PTHR30244">
    <property type="entry name" value="TRANSAMINASE"/>
    <property type="match status" value="1"/>
</dbReference>
<dbReference type="GO" id="GO:0000271">
    <property type="term" value="P:polysaccharide biosynthetic process"/>
    <property type="evidence" value="ECO:0007669"/>
    <property type="project" value="TreeGrafter"/>
</dbReference>
<evidence type="ECO:0008006" key="4">
    <source>
        <dbReference type="Google" id="ProtNLM"/>
    </source>
</evidence>
<dbReference type="CDD" id="cd00616">
    <property type="entry name" value="AHBA_syn"/>
    <property type="match status" value="1"/>
</dbReference>
<feature type="non-terminal residue" evidence="3">
    <location>
        <position position="1"/>
    </location>
</feature>
<reference evidence="3" key="1">
    <citation type="journal article" date="2014" name="Front. Microbiol.">
        <title>High frequency of phylogenetically diverse reductive dehalogenase-homologous genes in deep subseafloor sedimentary metagenomes.</title>
        <authorList>
            <person name="Kawai M."/>
            <person name="Futagami T."/>
            <person name="Toyoda A."/>
            <person name="Takaki Y."/>
            <person name="Nishi S."/>
            <person name="Hori S."/>
            <person name="Arai W."/>
            <person name="Tsubouchi T."/>
            <person name="Morono Y."/>
            <person name="Uchiyama I."/>
            <person name="Ito T."/>
            <person name="Fujiyama A."/>
            <person name="Inagaki F."/>
            <person name="Takami H."/>
        </authorList>
    </citation>
    <scope>NUCLEOTIDE SEQUENCE</scope>
    <source>
        <strain evidence="3">Expedition CK06-06</strain>
    </source>
</reference>
<dbReference type="InterPro" id="IPR000653">
    <property type="entry name" value="DegT/StrS_aminotransferase"/>
</dbReference>
<dbReference type="SUPFAM" id="SSF53383">
    <property type="entry name" value="PLP-dependent transferases"/>
    <property type="match status" value="1"/>
</dbReference>
<dbReference type="AlphaFoldDB" id="X1TSB1"/>